<keyword evidence="4" id="KW-1185">Reference proteome</keyword>
<evidence type="ECO:0000256" key="1">
    <source>
        <dbReference type="SAM" id="MobiDB-lite"/>
    </source>
</evidence>
<reference evidence="3 4" key="1">
    <citation type="submission" date="2020-08" db="EMBL/GenBank/DDBJ databases">
        <title>Genomic Encyclopedia of Type Strains, Phase IV (KMG-IV): sequencing the most valuable type-strain genomes for metagenomic binning, comparative biology and taxonomic classification.</title>
        <authorList>
            <person name="Goeker M."/>
        </authorList>
    </citation>
    <scope>NUCLEOTIDE SEQUENCE [LARGE SCALE GENOMIC DNA]</scope>
    <source>
        <strain evidence="3 4">DSM 21793</strain>
    </source>
</reference>
<evidence type="ECO:0000313" key="3">
    <source>
        <dbReference type="EMBL" id="MBB3891035.1"/>
    </source>
</evidence>
<keyword evidence="2" id="KW-0732">Signal</keyword>
<evidence type="ECO:0000313" key="4">
    <source>
        <dbReference type="Proteomes" id="UP000530564"/>
    </source>
</evidence>
<comment type="caution">
    <text evidence="3">The sequence shown here is derived from an EMBL/GenBank/DDBJ whole genome shotgun (WGS) entry which is preliminary data.</text>
</comment>
<dbReference type="EMBL" id="JACIDK010000002">
    <property type="protein sequence ID" value="MBB3891035.1"/>
    <property type="molecule type" value="Genomic_DNA"/>
</dbReference>
<accession>A0A839ZWY6</accession>
<organism evidence="3 4">
    <name type="scientific">Phenylobacterium haematophilum</name>
    <dbReference type="NCBI Taxonomy" id="98513"/>
    <lineage>
        <taxon>Bacteria</taxon>
        <taxon>Pseudomonadati</taxon>
        <taxon>Pseudomonadota</taxon>
        <taxon>Alphaproteobacteria</taxon>
        <taxon>Caulobacterales</taxon>
        <taxon>Caulobacteraceae</taxon>
        <taxon>Phenylobacterium</taxon>
    </lineage>
</organism>
<evidence type="ECO:0000256" key="2">
    <source>
        <dbReference type="SAM" id="SignalP"/>
    </source>
</evidence>
<sequence>MHVAPLLLILALTAWPANAQQPLRGAVQPERAPPSSSPAPPAVEPLPELLAPLASDAPAADRCRLNCASDYYFCLSTETAEDCAPTWMQCRSDCAAAGRR</sequence>
<gene>
    <name evidence="3" type="ORF">GGQ61_001752</name>
</gene>
<dbReference type="Proteomes" id="UP000530564">
    <property type="component" value="Unassembled WGS sequence"/>
</dbReference>
<protein>
    <recommendedName>
        <fullName evidence="5">ShKT domain-containing protein</fullName>
    </recommendedName>
</protein>
<feature type="compositionally biased region" description="Pro residues" evidence="1">
    <location>
        <begin position="31"/>
        <end position="44"/>
    </location>
</feature>
<proteinExistence type="predicted"/>
<feature type="chain" id="PRO_5032833506" description="ShKT domain-containing protein" evidence="2">
    <location>
        <begin position="20"/>
        <end position="100"/>
    </location>
</feature>
<name>A0A839ZWY6_9CAUL</name>
<evidence type="ECO:0008006" key="5">
    <source>
        <dbReference type="Google" id="ProtNLM"/>
    </source>
</evidence>
<dbReference type="RefSeq" id="WP_183771581.1">
    <property type="nucleotide sequence ID" value="NZ_JACIDK010000002.1"/>
</dbReference>
<feature type="region of interest" description="Disordered" evidence="1">
    <location>
        <begin position="23"/>
        <end position="46"/>
    </location>
</feature>
<dbReference type="AlphaFoldDB" id="A0A839ZWY6"/>
<feature type="signal peptide" evidence="2">
    <location>
        <begin position="1"/>
        <end position="19"/>
    </location>
</feature>